<sequence length="125" mass="14782">MISINDITKIDERRKQIKKEIYTRVYEQFSRKIKQSVELGHKQIFLTVPIVVIGYPTFDRGAAARYIVRQLKLGGFDVRLVGEYDMYVSWIIPKRPKQKTEEPNETEFPDLMNLKKMANKYRRGA</sequence>
<organism evidence="1">
    <name type="scientific">Ostreococcus mediterraneus virus 2</name>
    <dbReference type="NCBI Taxonomy" id="2726183"/>
    <lineage>
        <taxon>Viruses</taxon>
        <taxon>Varidnaviria</taxon>
        <taxon>Bamfordvirae</taxon>
        <taxon>Nucleocytoviricota</taxon>
        <taxon>Megaviricetes</taxon>
        <taxon>Algavirales</taxon>
        <taxon>Phycodnaviridae</taxon>
        <taxon>Prasinovirus</taxon>
    </lineage>
</organism>
<protein>
    <submittedName>
        <fullName evidence="1">Uncharacterized protein</fullName>
    </submittedName>
</protein>
<gene>
    <name evidence="1" type="ORF">orf00147</name>
</gene>
<dbReference type="Pfam" id="PF19063">
    <property type="entry name" value="DUF5759"/>
    <property type="match status" value="1"/>
</dbReference>
<dbReference type="InterPro" id="IPR043977">
    <property type="entry name" value="DUF5759"/>
</dbReference>
<evidence type="ECO:0000313" key="1">
    <source>
        <dbReference type="EMBL" id="QIZ31154.1"/>
    </source>
</evidence>
<proteinExistence type="predicted"/>
<accession>A0A6H1QTX4</accession>
<reference evidence="1" key="1">
    <citation type="journal article" date="2020" name="Sci. Adv.">
        <title>Virus-host coexistence in phytoplankton through the genomic lens.</title>
        <authorList>
            <person name="Yau S."/>
            <person name="Krasovec M."/>
            <person name="Benites L.F."/>
            <person name="Rombauts S."/>
            <person name="Groussin M."/>
            <person name="Vancaester E."/>
            <person name="Aury J.M."/>
            <person name="Derelle E."/>
            <person name="Desdevises Y."/>
            <person name="Escande M.L."/>
            <person name="Grimsley N."/>
            <person name="Guy J."/>
            <person name="Moreau H."/>
            <person name="Sanchez-Brosseau S."/>
            <person name="van de Peer Y."/>
            <person name="Vandepoele K."/>
            <person name="Gourbiere S."/>
            <person name="Piganeau G."/>
        </authorList>
    </citation>
    <scope>NUCLEOTIDE SEQUENCE</scope>
    <source>
        <strain evidence="1">OmV2</strain>
    </source>
</reference>
<name>A0A6H1QTX4_9PHYC</name>
<dbReference type="EMBL" id="MN688676">
    <property type="protein sequence ID" value="QIZ31154.1"/>
    <property type="molecule type" value="Genomic_DNA"/>
</dbReference>